<proteinExistence type="predicted"/>
<keyword evidence="1" id="KW-0812">Transmembrane</keyword>
<feature type="transmembrane region" description="Helical" evidence="1">
    <location>
        <begin position="89"/>
        <end position="122"/>
    </location>
</feature>
<sequence>MMVLCCWFLLILMVCLFIMLKSTHPIMFMACIALVSLMMSLLISVYSNVVLGGLVILIYVGGVMVPFSYSVCLAPNPDFIGMKSPGGLSFFLVSSFLFFVFVLAYVVGFYYFFSGSTFLIDFSMSKGFQYDSSIFFSEGWGKMILELSAVLIVLLVSVVSFSGCSKGALVPIDFEN</sequence>
<evidence type="ECO:0000256" key="1">
    <source>
        <dbReference type="SAM" id="Phobius"/>
    </source>
</evidence>
<reference evidence="2" key="1">
    <citation type="submission" date="2021-02" db="EMBL/GenBank/DDBJ databases">
        <authorList>
            <person name="Li H."/>
            <person name="Yu R."/>
            <person name="Ma P."/>
            <person name="Li C."/>
        </authorList>
    </citation>
    <scope>NUCLEOTIDE SEQUENCE</scope>
</reference>
<gene>
    <name evidence="2" type="primary">nad6</name>
</gene>
<accession>A0A8H2SMX0</accession>
<keyword evidence="1" id="KW-0472">Membrane</keyword>
<feature type="transmembrane region" description="Helical" evidence="1">
    <location>
        <begin position="26"/>
        <end position="43"/>
    </location>
</feature>
<keyword evidence="2" id="KW-0496">Mitochondrion</keyword>
<dbReference type="EMBL" id="MW653805">
    <property type="protein sequence ID" value="QWS05424.1"/>
    <property type="molecule type" value="Genomic_DNA"/>
</dbReference>
<organism evidence="2">
    <name type="scientific">Cultellus attenuatus</name>
    <dbReference type="NCBI Taxonomy" id="444100"/>
    <lineage>
        <taxon>Eukaryota</taxon>
        <taxon>Metazoa</taxon>
        <taxon>Spiralia</taxon>
        <taxon>Lophotrochozoa</taxon>
        <taxon>Mollusca</taxon>
        <taxon>Bivalvia</taxon>
        <taxon>Autobranchia</taxon>
        <taxon>Heteroconchia</taxon>
        <taxon>Euheterodonta</taxon>
        <taxon>Imparidentia</taxon>
        <taxon>Adapedonta</taxon>
        <taxon>Solenoidea</taxon>
        <taxon>Cultellidae</taxon>
        <taxon>Cultellus</taxon>
    </lineage>
</organism>
<evidence type="ECO:0000313" key="2">
    <source>
        <dbReference type="EMBL" id="QWS05424.1"/>
    </source>
</evidence>
<keyword evidence="1" id="KW-1133">Transmembrane helix</keyword>
<feature type="transmembrane region" description="Helical" evidence="1">
    <location>
        <begin position="143"/>
        <end position="161"/>
    </location>
</feature>
<dbReference type="AlphaFoldDB" id="A0A8H2SMX0"/>
<protein>
    <submittedName>
        <fullName evidence="2">NADH dehydrogenase subunit 6</fullName>
    </submittedName>
</protein>
<geneLocation type="mitochondrion" evidence="2"/>
<name>A0A8H2SMX0_9BIVA</name>
<feature type="transmembrane region" description="Helical" evidence="1">
    <location>
        <begin position="50"/>
        <end position="69"/>
    </location>
</feature>